<dbReference type="Proteomes" id="UP000476176">
    <property type="component" value="Unassembled WGS sequence"/>
</dbReference>
<protein>
    <submittedName>
        <fullName evidence="1">Uncharacterized protein</fullName>
    </submittedName>
</protein>
<sequence>MARRLMSRRGGSASQPQVTPYQQIELDDGWREWENTKQELALLKRQLTEKDALVIQLKTASRRLQETLRKKDKDLQAAFAILRSPQDAKTTKTRKQELIDRLVSECVQRAATAEALAEERRRELDRLRYSSKFLRFQELETEIEECHTEIGRLRAKFETTAGSPTIAGKLKVSSVPLATNGSGSSVKKTKLDPLNLVVDESSGSRISGSVPNNLAATRRSVGQVRVVPLAKVDHREGFVSKTRRRALEAEYYKQVRLAQLEVECELEENLHIRAAREAKKLQAIEHSDRHLCCPVPDTYM</sequence>
<comment type="caution">
    <text evidence="1">The sequence shown here is derived from an EMBL/GenBank/DDBJ whole genome shotgun (WGS) entry which is preliminary data.</text>
</comment>
<gene>
    <name evidence="1" type="ORF">PF004_g2449</name>
</gene>
<evidence type="ECO:0000313" key="2">
    <source>
        <dbReference type="Proteomes" id="UP000476176"/>
    </source>
</evidence>
<name>A0A6G0PPL5_9STRA</name>
<evidence type="ECO:0000313" key="1">
    <source>
        <dbReference type="EMBL" id="KAE9251507.1"/>
    </source>
</evidence>
<reference evidence="1 2" key="1">
    <citation type="submission" date="2018-09" db="EMBL/GenBank/DDBJ databases">
        <title>Genomic investigation of the strawberry pathogen Phytophthora fragariae indicates pathogenicity is determined by transcriptional variation in three key races.</title>
        <authorList>
            <person name="Adams T.M."/>
            <person name="Armitage A.D."/>
            <person name="Sobczyk M.K."/>
            <person name="Bates H.J."/>
            <person name="Dunwell J.M."/>
            <person name="Nellist C.F."/>
            <person name="Harrison R.J."/>
        </authorList>
    </citation>
    <scope>NUCLEOTIDE SEQUENCE [LARGE SCALE GENOMIC DNA]</scope>
    <source>
        <strain evidence="1 2">BC-23</strain>
    </source>
</reference>
<dbReference type="EMBL" id="QXGC01000069">
    <property type="protein sequence ID" value="KAE9251507.1"/>
    <property type="molecule type" value="Genomic_DNA"/>
</dbReference>
<accession>A0A6G0PPL5</accession>
<organism evidence="1 2">
    <name type="scientific">Phytophthora fragariae</name>
    <dbReference type="NCBI Taxonomy" id="53985"/>
    <lineage>
        <taxon>Eukaryota</taxon>
        <taxon>Sar</taxon>
        <taxon>Stramenopiles</taxon>
        <taxon>Oomycota</taxon>
        <taxon>Peronosporomycetes</taxon>
        <taxon>Peronosporales</taxon>
        <taxon>Peronosporaceae</taxon>
        <taxon>Phytophthora</taxon>
    </lineage>
</organism>
<dbReference type="AlphaFoldDB" id="A0A6G0PPL5"/>
<proteinExistence type="predicted"/>